<dbReference type="InterPro" id="IPR051600">
    <property type="entry name" value="Beta-PGM-like"/>
</dbReference>
<accession>A0ABW4HHH5</accession>
<comment type="similarity">
    <text evidence="2">Belongs to the HAD-like hydrolase superfamily. CbbY/CbbZ/Gph/YieH family.</text>
</comment>
<proteinExistence type="inferred from homology"/>
<dbReference type="InterPro" id="IPR036412">
    <property type="entry name" value="HAD-like_sf"/>
</dbReference>
<dbReference type="RefSeq" id="WP_379815706.1">
    <property type="nucleotide sequence ID" value="NZ_JBHUDZ010000016.1"/>
</dbReference>
<keyword evidence="6" id="KW-1185">Reference proteome</keyword>
<dbReference type="InterPro" id="IPR041492">
    <property type="entry name" value="HAD_2"/>
</dbReference>
<dbReference type="InterPro" id="IPR023214">
    <property type="entry name" value="HAD_sf"/>
</dbReference>
<dbReference type="SFLD" id="SFLDS00003">
    <property type="entry name" value="Haloacid_Dehalogenase"/>
    <property type="match status" value="1"/>
</dbReference>
<dbReference type="PANTHER" id="PTHR46193">
    <property type="entry name" value="6-PHOSPHOGLUCONATE PHOSPHATASE"/>
    <property type="match status" value="1"/>
</dbReference>
<dbReference type="CDD" id="cd07526">
    <property type="entry name" value="HAD_BPGM_like"/>
    <property type="match status" value="1"/>
</dbReference>
<dbReference type="EMBL" id="JBHUDZ010000016">
    <property type="protein sequence ID" value="MFD1604617.1"/>
    <property type="molecule type" value="Genomic_DNA"/>
</dbReference>
<dbReference type="Pfam" id="PF13419">
    <property type="entry name" value="HAD_2"/>
    <property type="match status" value="1"/>
</dbReference>
<protein>
    <submittedName>
        <fullName evidence="5">HAD family hydrolase</fullName>
    </submittedName>
</protein>
<evidence type="ECO:0000313" key="5">
    <source>
        <dbReference type="EMBL" id="MFD1604617.1"/>
    </source>
</evidence>
<sequence length="217" mass="24518">MQIENMEIKCIIFDCDGVLVDTEKIGNGILLAMAQEHGFEMELEDAYRNFNGRNLKDCFRHIEEAIDQKLPDNFEEEYRLKSFDAFKTQVKPMEGVENFINKLTIPYCVASSGPVEKIRLNLEVAGLLDKFEGKIFSSYQINSWKPEPGIFLHAAKEMGFDVKDCIVLEDSKAGVKAGISGGFKVYGFANGFNNQDLEEEGATLFSSYDELKNLLKI</sequence>
<evidence type="ECO:0000256" key="1">
    <source>
        <dbReference type="ARBA" id="ARBA00001946"/>
    </source>
</evidence>
<reference evidence="6" key="1">
    <citation type="journal article" date="2019" name="Int. J. Syst. Evol. Microbiol.">
        <title>The Global Catalogue of Microorganisms (GCM) 10K type strain sequencing project: providing services to taxonomists for standard genome sequencing and annotation.</title>
        <authorList>
            <consortium name="The Broad Institute Genomics Platform"/>
            <consortium name="The Broad Institute Genome Sequencing Center for Infectious Disease"/>
            <person name="Wu L."/>
            <person name="Ma J."/>
        </authorList>
    </citation>
    <scope>NUCLEOTIDE SEQUENCE [LARGE SCALE GENOMIC DNA]</scope>
    <source>
        <strain evidence="6">CCUG 70865</strain>
    </source>
</reference>
<dbReference type="Proteomes" id="UP001597138">
    <property type="component" value="Unassembled WGS sequence"/>
</dbReference>
<dbReference type="Gene3D" id="3.40.50.1000">
    <property type="entry name" value="HAD superfamily/HAD-like"/>
    <property type="match status" value="1"/>
</dbReference>
<evidence type="ECO:0000256" key="2">
    <source>
        <dbReference type="ARBA" id="ARBA00006171"/>
    </source>
</evidence>
<gene>
    <name evidence="5" type="ORF">ACFSC2_17905</name>
</gene>
<dbReference type="InterPro" id="IPR023198">
    <property type="entry name" value="PGP-like_dom2"/>
</dbReference>
<dbReference type="GO" id="GO:0016787">
    <property type="term" value="F:hydrolase activity"/>
    <property type="evidence" value="ECO:0007669"/>
    <property type="project" value="UniProtKB-KW"/>
</dbReference>
<organism evidence="5 6">
    <name type="scientific">Flavobacterium artemisiae</name>
    <dbReference type="NCBI Taxonomy" id="2126556"/>
    <lineage>
        <taxon>Bacteria</taxon>
        <taxon>Pseudomonadati</taxon>
        <taxon>Bacteroidota</taxon>
        <taxon>Flavobacteriia</taxon>
        <taxon>Flavobacteriales</taxon>
        <taxon>Flavobacteriaceae</taxon>
        <taxon>Flavobacterium</taxon>
    </lineage>
</organism>
<dbReference type="NCBIfam" id="TIGR01509">
    <property type="entry name" value="HAD-SF-IA-v3"/>
    <property type="match status" value="1"/>
</dbReference>
<comment type="caution">
    <text evidence="5">The sequence shown here is derived from an EMBL/GenBank/DDBJ whole genome shotgun (WGS) entry which is preliminary data.</text>
</comment>
<dbReference type="PANTHER" id="PTHR46193:SF10">
    <property type="entry name" value="6-PHOSPHOGLUCONATE PHOSPHATASE"/>
    <property type="match status" value="1"/>
</dbReference>
<evidence type="ECO:0000256" key="3">
    <source>
        <dbReference type="ARBA" id="ARBA00022723"/>
    </source>
</evidence>
<comment type="cofactor">
    <cofactor evidence="1">
        <name>Mg(2+)</name>
        <dbReference type="ChEBI" id="CHEBI:18420"/>
    </cofactor>
</comment>
<evidence type="ECO:0000313" key="6">
    <source>
        <dbReference type="Proteomes" id="UP001597138"/>
    </source>
</evidence>
<keyword evidence="4" id="KW-0460">Magnesium</keyword>
<name>A0ABW4HHH5_9FLAO</name>
<evidence type="ECO:0000256" key="4">
    <source>
        <dbReference type="ARBA" id="ARBA00022842"/>
    </source>
</evidence>
<dbReference type="InterPro" id="IPR006439">
    <property type="entry name" value="HAD-SF_hydro_IA"/>
</dbReference>
<keyword evidence="3" id="KW-0479">Metal-binding</keyword>
<dbReference type="SUPFAM" id="SSF56784">
    <property type="entry name" value="HAD-like"/>
    <property type="match status" value="1"/>
</dbReference>
<dbReference type="SFLD" id="SFLDG01129">
    <property type="entry name" value="C1.5:_HAD__Beta-PGM__Phosphata"/>
    <property type="match status" value="1"/>
</dbReference>
<keyword evidence="5" id="KW-0378">Hydrolase</keyword>
<dbReference type="Gene3D" id="1.10.150.240">
    <property type="entry name" value="Putative phosphatase, domain 2"/>
    <property type="match status" value="1"/>
</dbReference>